<dbReference type="Gene3D" id="2.60.270.60">
    <property type="match status" value="1"/>
</dbReference>
<evidence type="ECO:0000313" key="2">
    <source>
        <dbReference type="EMBL" id="RDL31191.1"/>
    </source>
</evidence>
<organism evidence="2 3">
    <name type="scientific">Venustampulla echinocandica</name>
    <dbReference type="NCBI Taxonomy" id="2656787"/>
    <lineage>
        <taxon>Eukaryota</taxon>
        <taxon>Fungi</taxon>
        <taxon>Dikarya</taxon>
        <taxon>Ascomycota</taxon>
        <taxon>Pezizomycotina</taxon>
        <taxon>Leotiomycetes</taxon>
        <taxon>Helotiales</taxon>
        <taxon>Pleuroascaceae</taxon>
        <taxon>Venustampulla</taxon>
    </lineage>
</organism>
<dbReference type="AlphaFoldDB" id="A0A370TB85"/>
<comment type="caution">
    <text evidence="2">The sequence shown here is derived from an EMBL/GenBank/DDBJ whole genome shotgun (WGS) entry which is preliminary data.</text>
</comment>
<dbReference type="STRING" id="2656787.A0A370TB85"/>
<keyword evidence="3" id="KW-1185">Reference proteome</keyword>
<feature type="region of interest" description="Disordered" evidence="1">
    <location>
        <begin position="179"/>
        <end position="243"/>
    </location>
</feature>
<feature type="compositionally biased region" description="Polar residues" evidence="1">
    <location>
        <begin position="112"/>
        <end position="126"/>
    </location>
</feature>
<feature type="compositionally biased region" description="Basic and acidic residues" evidence="1">
    <location>
        <begin position="227"/>
        <end position="243"/>
    </location>
</feature>
<evidence type="ECO:0000256" key="1">
    <source>
        <dbReference type="SAM" id="MobiDB-lite"/>
    </source>
</evidence>
<evidence type="ECO:0000313" key="3">
    <source>
        <dbReference type="Proteomes" id="UP000254866"/>
    </source>
</evidence>
<dbReference type="RefSeq" id="XP_031865440.1">
    <property type="nucleotide sequence ID" value="XM_032018603.1"/>
</dbReference>
<sequence>MSPAPSIRTSPPSGKDPPRPQPATEPSSAVSSPPLPPARISSLQTKDDRHRDNDEDTDVRTMPPPPAPSHSRPSIPQTTSSSSIPHANTSASSSHNLPPSSSDHQSRLPPLQRQNMNLSQLETSSRGQIPPQTPGPPGFAPFFVLVDDPANKSTYHPHRVHYLFSDDEDTEVLTSALVRSLEGPGGRNDEANGNGPGERRGEEEDASSSEETSSSGVRHSHKRKKGREKDKMREARRGRQKEREERVLIVDINEKGDAITSVNSLCQRWQVLNASIESAPTFDAQDDHGGAGDTNRGLMLRIEGLGVESLSYEDEKGKGGGIGSGMPLGDEEMRELLEGFDKKMEVLRKLVGENAIEGLGVGTGHVDGEGEGRGANG</sequence>
<feature type="compositionally biased region" description="Low complexity" evidence="1">
    <location>
        <begin position="69"/>
        <end position="102"/>
    </location>
</feature>
<name>A0A370TB85_9HELO</name>
<feature type="region of interest" description="Disordered" evidence="1">
    <location>
        <begin position="1"/>
        <end position="144"/>
    </location>
</feature>
<dbReference type="OrthoDB" id="1681166at2759"/>
<accession>A0A370TB85</accession>
<dbReference type="Proteomes" id="UP000254866">
    <property type="component" value="Unassembled WGS sequence"/>
</dbReference>
<dbReference type="GeneID" id="43602829"/>
<reference evidence="2 3" key="1">
    <citation type="journal article" date="2018" name="IMA Fungus">
        <title>IMA Genome-F 9: Draft genome sequence of Annulohypoxylon stygium, Aspergillus mulundensis, Berkeleyomyces basicola (syn. Thielaviopsis basicola), Ceratocystis smalleyi, two Cercospora beticola strains, Coleophoma cylindrospora, Fusarium fracticaudum, Phialophora cf. hyalina, and Morchella septimelata.</title>
        <authorList>
            <person name="Wingfield B.D."/>
            <person name="Bills G.F."/>
            <person name="Dong Y."/>
            <person name="Huang W."/>
            <person name="Nel W.J."/>
            <person name="Swalarsk-Parry B.S."/>
            <person name="Vaghefi N."/>
            <person name="Wilken P.M."/>
            <person name="An Z."/>
            <person name="de Beer Z.W."/>
            <person name="De Vos L."/>
            <person name="Chen L."/>
            <person name="Duong T.A."/>
            <person name="Gao Y."/>
            <person name="Hammerbacher A."/>
            <person name="Kikkert J.R."/>
            <person name="Li Y."/>
            <person name="Li H."/>
            <person name="Li K."/>
            <person name="Li Q."/>
            <person name="Liu X."/>
            <person name="Ma X."/>
            <person name="Naidoo K."/>
            <person name="Pethybridge S.J."/>
            <person name="Sun J."/>
            <person name="Steenkamp E.T."/>
            <person name="van der Nest M.A."/>
            <person name="van Wyk S."/>
            <person name="Wingfield M.J."/>
            <person name="Xiong C."/>
            <person name="Yue Q."/>
            <person name="Zhang X."/>
        </authorList>
    </citation>
    <scope>NUCLEOTIDE SEQUENCE [LARGE SCALE GENOMIC DNA]</scope>
    <source>
        <strain evidence="2 3">BP 5553</strain>
    </source>
</reference>
<gene>
    <name evidence="2" type="ORF">BP5553_09980</name>
</gene>
<proteinExistence type="predicted"/>
<protein>
    <submittedName>
        <fullName evidence="2">Uncharacterized protein</fullName>
    </submittedName>
</protein>
<dbReference type="EMBL" id="NPIC01000013">
    <property type="protein sequence ID" value="RDL31191.1"/>
    <property type="molecule type" value="Genomic_DNA"/>
</dbReference>